<evidence type="ECO:0000313" key="4">
    <source>
        <dbReference type="EMBL" id="GAA4824178.1"/>
    </source>
</evidence>
<comment type="caution">
    <text evidence="4">The sequence shown here is derived from an EMBL/GenBank/DDBJ whole genome shotgun (WGS) entry which is preliminary data.</text>
</comment>
<dbReference type="EMBL" id="BAABKQ010000001">
    <property type="protein sequence ID" value="GAA4824178.1"/>
    <property type="molecule type" value="Genomic_DNA"/>
</dbReference>
<dbReference type="Pfam" id="PF01610">
    <property type="entry name" value="DDE_Tnp_ISL3"/>
    <property type="match status" value="1"/>
</dbReference>
<dbReference type="PANTHER" id="PTHR33498:SF1">
    <property type="entry name" value="TRANSPOSASE FOR INSERTION SEQUENCE ELEMENT IS1557"/>
    <property type="match status" value="1"/>
</dbReference>
<organism evidence="4 5">
    <name type="scientific">Tomitella cavernea</name>
    <dbReference type="NCBI Taxonomy" id="1387982"/>
    <lineage>
        <taxon>Bacteria</taxon>
        <taxon>Bacillati</taxon>
        <taxon>Actinomycetota</taxon>
        <taxon>Actinomycetes</taxon>
        <taxon>Mycobacteriales</taxon>
        <taxon>Tomitella</taxon>
    </lineage>
</organism>
<dbReference type="Proteomes" id="UP001500839">
    <property type="component" value="Unassembled WGS sequence"/>
</dbReference>
<dbReference type="InterPro" id="IPR002560">
    <property type="entry name" value="Transposase_DDE"/>
</dbReference>
<reference evidence="5" key="1">
    <citation type="journal article" date="2019" name="Int. J. Syst. Evol. Microbiol.">
        <title>The Global Catalogue of Microorganisms (GCM) 10K type strain sequencing project: providing services to taxonomists for standard genome sequencing and annotation.</title>
        <authorList>
            <consortium name="The Broad Institute Genomics Platform"/>
            <consortium name="The Broad Institute Genome Sequencing Center for Infectious Disease"/>
            <person name="Wu L."/>
            <person name="Ma J."/>
        </authorList>
    </citation>
    <scope>NUCLEOTIDE SEQUENCE [LARGE SCALE GENOMIC DNA]</scope>
    <source>
        <strain evidence="5">JCM 18542</strain>
    </source>
</reference>
<proteinExistence type="predicted"/>
<evidence type="ECO:0000313" key="5">
    <source>
        <dbReference type="Proteomes" id="UP001500839"/>
    </source>
</evidence>
<name>A0ABP9D0E5_9ACTN</name>
<keyword evidence="5" id="KW-1185">Reference proteome</keyword>
<dbReference type="InterPro" id="IPR047951">
    <property type="entry name" value="Transpos_ISL3"/>
</dbReference>
<gene>
    <name evidence="4" type="ORF">GCM10023353_36460</name>
</gene>
<feature type="domain" description="Transposase IS204/IS1001/IS1096/IS1165 helix-turn-helix" evidence="3">
    <location>
        <begin position="100"/>
        <end position="143"/>
    </location>
</feature>
<protein>
    <recommendedName>
        <fullName evidence="6">Transposase</fullName>
    </recommendedName>
</protein>
<dbReference type="PANTHER" id="PTHR33498">
    <property type="entry name" value="TRANSPOSASE FOR INSERTION SEQUENCE ELEMENT IS1557"/>
    <property type="match status" value="1"/>
</dbReference>
<evidence type="ECO:0000259" key="2">
    <source>
        <dbReference type="Pfam" id="PF01610"/>
    </source>
</evidence>
<evidence type="ECO:0000259" key="3">
    <source>
        <dbReference type="Pfam" id="PF13542"/>
    </source>
</evidence>
<feature type="domain" description="Transposase IS204/IS1001/IS1096/IS1165 DDE" evidence="2">
    <location>
        <begin position="164"/>
        <end position="266"/>
    </location>
</feature>
<evidence type="ECO:0008006" key="6">
    <source>
        <dbReference type="Google" id="ProtNLM"/>
    </source>
</evidence>
<evidence type="ECO:0000256" key="1">
    <source>
        <dbReference type="SAM" id="MobiDB-lite"/>
    </source>
</evidence>
<dbReference type="Pfam" id="PF13542">
    <property type="entry name" value="HTH_Tnp_ISL3"/>
    <property type="match status" value="1"/>
</dbReference>
<sequence>MQPTDTVADTICRTVELGVTITGAAADSKDRTHIWCSVIDPDPRCPECRIAGQLRDRAERVLTDTPAAGHPVELHVAVPRFVCLTSGCPRSIFRADITGIAAPRSVVTTRTERWILQRIAIDKMSVAAVAANLGIAWKTVNQIAVGAARNMVYDGGHLDGVRHLGVDEHKWKHVRGQGDSSWVTVLIDLTPVVDGTGPARLLDMITGRSKQVLKDWMNSRGQRFRDRITVVAMDGFAGYRTATGEELPRARIVMDPFHVVQLVREARSMPYPHPAGHVRAPRPQERSSLQDPPDPAHPRRVSHRHAEEPAGRVVEQP</sequence>
<feature type="region of interest" description="Disordered" evidence="1">
    <location>
        <begin position="270"/>
        <end position="317"/>
    </location>
</feature>
<dbReference type="NCBIfam" id="NF033550">
    <property type="entry name" value="transpos_ISL3"/>
    <property type="match status" value="1"/>
</dbReference>
<dbReference type="InterPro" id="IPR032877">
    <property type="entry name" value="Transposase_HTH"/>
</dbReference>
<accession>A0ABP9D0E5</accession>